<comment type="caution">
    <text evidence="7">The sequence shown here is derived from an EMBL/GenBank/DDBJ whole genome shotgun (WGS) entry which is preliminary data.</text>
</comment>
<dbReference type="PROSITE" id="PS01129">
    <property type="entry name" value="PSI_RLU"/>
    <property type="match status" value="1"/>
</dbReference>
<dbReference type="GO" id="GO:0003723">
    <property type="term" value="F:RNA binding"/>
    <property type="evidence" value="ECO:0007669"/>
    <property type="project" value="UniProtKB-KW"/>
</dbReference>
<dbReference type="AlphaFoldDB" id="A0A7V5PQY5"/>
<sequence>MSDPISFQISPQESGTRLDVFLANRFPDHSRSYFHRLIKDRHVLVNERPVKSGYLLKPDDSVKVEFVFPQHDLKPVDIPLKIVYQDEHIVVIDKPAGMTVHPGKGTGEDTLVHALLYYVQNLSSGSGEERPGIVHRLDKFTSGLLVVAKNDRAHRILQEQFADKKIRRIYRAIVWGSLPEQGTVRTKIERSKKDPTKFVVSQRGKEAVTHFRRLRDFTYFSFAELQLETGRTHQIRIHMSHLYHPVLGDQTYGGGETQIKRLPPQLQKRGRQLLKLINRQALHAGELILIHPVSGQEMRFHSPLPEDMQTVLDKMPRLFMLT</sequence>
<evidence type="ECO:0000259" key="6">
    <source>
        <dbReference type="SMART" id="SM00363"/>
    </source>
</evidence>
<dbReference type="InterPro" id="IPR036986">
    <property type="entry name" value="S4_RNA-bd_sf"/>
</dbReference>
<reference evidence="7" key="1">
    <citation type="journal article" date="2020" name="mSystems">
        <title>Genome- and Community-Level Interaction Insights into Carbon Utilization and Element Cycling Functions of Hydrothermarchaeota in Hydrothermal Sediment.</title>
        <authorList>
            <person name="Zhou Z."/>
            <person name="Liu Y."/>
            <person name="Xu W."/>
            <person name="Pan J."/>
            <person name="Luo Z.H."/>
            <person name="Li M."/>
        </authorList>
    </citation>
    <scope>NUCLEOTIDE SEQUENCE [LARGE SCALE GENOMIC DNA]</scope>
    <source>
        <strain evidence="7">HyVt-527</strain>
    </source>
</reference>
<evidence type="ECO:0000256" key="4">
    <source>
        <dbReference type="PROSITE-ProRule" id="PRU00182"/>
    </source>
</evidence>
<dbReference type="Gene3D" id="3.30.2350.10">
    <property type="entry name" value="Pseudouridine synthase"/>
    <property type="match status" value="1"/>
</dbReference>
<feature type="active site" evidence="3">
    <location>
        <position position="138"/>
    </location>
</feature>
<dbReference type="PROSITE" id="PS50889">
    <property type="entry name" value="S4"/>
    <property type="match status" value="1"/>
</dbReference>
<dbReference type="CDD" id="cd00165">
    <property type="entry name" value="S4"/>
    <property type="match status" value="1"/>
</dbReference>
<evidence type="ECO:0000313" key="7">
    <source>
        <dbReference type="EMBL" id="HHJ53617.1"/>
    </source>
</evidence>
<evidence type="ECO:0000256" key="5">
    <source>
        <dbReference type="RuleBase" id="RU362028"/>
    </source>
</evidence>
<dbReference type="SMART" id="SM00363">
    <property type="entry name" value="S4"/>
    <property type="match status" value="1"/>
</dbReference>
<accession>A0A7V5PQY5</accession>
<name>A0A7V5PQY5_CALAY</name>
<protein>
    <recommendedName>
        <fullName evidence="5">Pseudouridine synthase</fullName>
        <ecNumber evidence="5">5.4.99.-</ecNumber>
    </recommendedName>
</protein>
<dbReference type="CDD" id="cd02869">
    <property type="entry name" value="PseudoU_synth_RluA_like"/>
    <property type="match status" value="1"/>
</dbReference>
<dbReference type="InterPro" id="IPR006224">
    <property type="entry name" value="PsdUridine_synth_RluA-like_CS"/>
</dbReference>
<dbReference type="PANTHER" id="PTHR21600">
    <property type="entry name" value="MITOCHONDRIAL RNA PSEUDOURIDINE SYNTHASE"/>
    <property type="match status" value="1"/>
</dbReference>
<keyword evidence="4" id="KW-0694">RNA-binding</keyword>
<proteinExistence type="inferred from homology"/>
<dbReference type="Pfam" id="PF00849">
    <property type="entry name" value="PseudoU_synth_2"/>
    <property type="match status" value="1"/>
</dbReference>
<gene>
    <name evidence="7" type="ORF">ENJ89_10515</name>
</gene>
<evidence type="ECO:0000256" key="2">
    <source>
        <dbReference type="ARBA" id="ARBA00023235"/>
    </source>
</evidence>
<evidence type="ECO:0000256" key="3">
    <source>
        <dbReference type="PIRSR" id="PIRSR606225-1"/>
    </source>
</evidence>
<dbReference type="Gene3D" id="3.10.290.10">
    <property type="entry name" value="RNA-binding S4 domain"/>
    <property type="match status" value="1"/>
</dbReference>
<dbReference type="InterPro" id="IPR006145">
    <property type="entry name" value="PsdUridine_synth_RsuA/RluA"/>
</dbReference>
<comment type="similarity">
    <text evidence="1 5">Belongs to the pseudouridine synthase RluA family.</text>
</comment>
<dbReference type="PANTHER" id="PTHR21600:SF44">
    <property type="entry name" value="RIBOSOMAL LARGE SUBUNIT PSEUDOURIDINE SYNTHASE D"/>
    <property type="match status" value="1"/>
</dbReference>
<keyword evidence="2 5" id="KW-0413">Isomerase</keyword>
<dbReference type="Proteomes" id="UP000886124">
    <property type="component" value="Unassembled WGS sequence"/>
</dbReference>
<dbReference type="InterPro" id="IPR006225">
    <property type="entry name" value="PsdUridine_synth_RluC/D"/>
</dbReference>
<comment type="catalytic activity">
    <reaction evidence="5">
        <text>a uridine in RNA = a pseudouridine in RNA</text>
        <dbReference type="Rhea" id="RHEA:48348"/>
        <dbReference type="Rhea" id="RHEA-COMP:12068"/>
        <dbReference type="Rhea" id="RHEA-COMP:12069"/>
        <dbReference type="ChEBI" id="CHEBI:65314"/>
        <dbReference type="ChEBI" id="CHEBI:65315"/>
    </reaction>
</comment>
<dbReference type="InterPro" id="IPR050188">
    <property type="entry name" value="RluA_PseudoU_synthase"/>
</dbReference>
<dbReference type="InterPro" id="IPR020103">
    <property type="entry name" value="PsdUridine_synth_cat_dom_sf"/>
</dbReference>
<evidence type="ECO:0000256" key="1">
    <source>
        <dbReference type="ARBA" id="ARBA00010876"/>
    </source>
</evidence>
<dbReference type="SUPFAM" id="SSF55120">
    <property type="entry name" value="Pseudouridine synthase"/>
    <property type="match status" value="1"/>
</dbReference>
<dbReference type="GO" id="GO:0120159">
    <property type="term" value="F:rRNA pseudouridine synthase activity"/>
    <property type="evidence" value="ECO:0007669"/>
    <property type="project" value="UniProtKB-ARBA"/>
</dbReference>
<dbReference type="EMBL" id="DROD01000670">
    <property type="protein sequence ID" value="HHJ53617.1"/>
    <property type="molecule type" value="Genomic_DNA"/>
</dbReference>
<dbReference type="GO" id="GO:0000455">
    <property type="term" value="P:enzyme-directed rRNA pseudouridine synthesis"/>
    <property type="evidence" value="ECO:0007669"/>
    <property type="project" value="TreeGrafter"/>
</dbReference>
<dbReference type="Pfam" id="PF01479">
    <property type="entry name" value="S4"/>
    <property type="match status" value="1"/>
</dbReference>
<organism evidence="7">
    <name type="scientific">Caldithrix abyssi</name>
    <dbReference type="NCBI Taxonomy" id="187145"/>
    <lineage>
        <taxon>Bacteria</taxon>
        <taxon>Pseudomonadati</taxon>
        <taxon>Calditrichota</taxon>
        <taxon>Calditrichia</taxon>
        <taxon>Calditrichales</taxon>
        <taxon>Calditrichaceae</taxon>
        <taxon>Caldithrix</taxon>
    </lineage>
</organism>
<comment type="function">
    <text evidence="5">Responsible for synthesis of pseudouridine from uracil.</text>
</comment>
<dbReference type="NCBIfam" id="TIGR00005">
    <property type="entry name" value="rluA_subfam"/>
    <property type="match status" value="1"/>
</dbReference>
<dbReference type="SUPFAM" id="SSF55174">
    <property type="entry name" value="Alpha-L RNA-binding motif"/>
    <property type="match status" value="1"/>
</dbReference>
<dbReference type="EC" id="5.4.99.-" evidence="5"/>
<dbReference type="InterPro" id="IPR002942">
    <property type="entry name" value="S4_RNA-bd"/>
</dbReference>
<feature type="domain" description="RNA-binding S4" evidence="6">
    <location>
        <begin position="16"/>
        <end position="74"/>
    </location>
</feature>